<dbReference type="PANTHER" id="PTHR20959">
    <property type="entry name" value="TRANSPORT AND GOLGI ORGANIZATION PROTEIN 6 FAMILY MEMBER"/>
    <property type="match status" value="1"/>
</dbReference>
<dbReference type="InterPro" id="IPR039600">
    <property type="entry name" value="TANGO6/Rtp1"/>
</dbReference>
<dbReference type="EMBL" id="HE580275">
    <property type="protein sequence ID" value="CCD26671.1"/>
    <property type="molecule type" value="Genomic_DNA"/>
</dbReference>
<dbReference type="Proteomes" id="UP000000689">
    <property type="component" value="Chromosome 9"/>
</dbReference>
<evidence type="ECO:0000256" key="1">
    <source>
        <dbReference type="ARBA" id="ARBA00005724"/>
    </source>
</evidence>
<keyword evidence="5" id="KW-1185">Reference proteome</keyword>
<comment type="similarity">
    <text evidence="1">Belongs to the Tango6 family.</text>
</comment>
<dbReference type="InterPro" id="IPR019451">
    <property type="entry name" value="Rtp1_C1"/>
</dbReference>
<protein>
    <recommendedName>
        <fullName evidence="3">RNA polymerase II assembly factor Rtp1 C-terminal domain-containing protein</fullName>
    </recommendedName>
</protein>
<dbReference type="SUPFAM" id="SSF48371">
    <property type="entry name" value="ARM repeat"/>
    <property type="match status" value="1"/>
</dbReference>
<proteinExistence type="inferred from homology"/>
<dbReference type="OrthoDB" id="39591at2759"/>
<dbReference type="GeneID" id="11493525"/>
<name>G0WFW0_NAUDC</name>
<dbReference type="RefSeq" id="XP_003671914.1">
    <property type="nucleotide sequence ID" value="XM_003671866.1"/>
</dbReference>
<accession>G0WFW0</accession>
<evidence type="ECO:0000259" key="3">
    <source>
        <dbReference type="Pfam" id="PF10363"/>
    </source>
</evidence>
<evidence type="ECO:0000313" key="5">
    <source>
        <dbReference type="Proteomes" id="UP000000689"/>
    </source>
</evidence>
<dbReference type="InterPro" id="IPR016024">
    <property type="entry name" value="ARM-type_fold"/>
</dbReference>
<evidence type="ECO:0000313" key="4">
    <source>
        <dbReference type="EMBL" id="CCD26671.1"/>
    </source>
</evidence>
<dbReference type="GO" id="GO:0005737">
    <property type="term" value="C:cytoplasm"/>
    <property type="evidence" value="ECO:0007669"/>
    <property type="project" value="EnsemblFungi"/>
</dbReference>
<dbReference type="GO" id="GO:0006606">
    <property type="term" value="P:protein import into nucleus"/>
    <property type="evidence" value="ECO:0007669"/>
    <property type="project" value="EnsemblFungi"/>
</dbReference>
<organism evidence="4 5">
    <name type="scientific">Naumovozyma dairenensis (strain ATCC 10597 / BCRC 20456 / CBS 421 / NBRC 0211 / NRRL Y-12639)</name>
    <name type="common">Saccharomyces dairenensis</name>
    <dbReference type="NCBI Taxonomy" id="1071378"/>
    <lineage>
        <taxon>Eukaryota</taxon>
        <taxon>Fungi</taxon>
        <taxon>Dikarya</taxon>
        <taxon>Ascomycota</taxon>
        <taxon>Saccharomycotina</taxon>
        <taxon>Saccharomycetes</taxon>
        <taxon>Saccharomycetales</taxon>
        <taxon>Saccharomycetaceae</taxon>
        <taxon>Naumovozyma</taxon>
    </lineage>
</organism>
<dbReference type="AlphaFoldDB" id="G0WFW0"/>
<gene>
    <name evidence="4" type="primary">NDAI0I01020</name>
    <name evidence="4" type="ordered locus">NDAI_0I01020</name>
</gene>
<feature type="domain" description="RNA polymerase II assembly factor Rtp1 C-terminal" evidence="3">
    <location>
        <begin position="735"/>
        <end position="842"/>
    </location>
</feature>
<sequence length="959" mass="111128">MSKENKVLSKSKTLKDILEKGPDFINNTPLDNFFKELNDDFLSKIPDTCDDKSLYDYMGYEDNHKFVFKLLSYFDKLYELTTQLQSEIAKKDQNLLPVSLHDVKYMDRLLNLLLFHGITINLPSSELRNLTPISNNLTASMVSPSYQPDELTLREVTSRLLNIIMSSNITNYIRTALLRGPAYPMLYLSQLIISIEQQQEEESIPILYDLESIQDTYTLYVMYTNFIQCLPSSSSPSHNVIAMRKFIMNKLATLPIRRTEDGIITLIDFILGTREDMEVTNLPNKFERIYSVLMSIPQGMRPGKYLSLLFPQLYHCLSLIDRPEVITCVNGLVSRFFMRNKKIVRDFLWKPVGDVLCNLDGRDFDFRQLNDCINVLISLSKNNDVEVVSDLIVFLDWKKFFLNLWIYCLFLKKNEDKVLNVKERENENVPVVPYFEVILSLLKTFFILNDGKFDVLNLLSLNLVNFEHENWKYMIDLENGMPYIANKAESILNELNLNEGTDDENKLNEISNFFNAMDLAVQLYIDLLKLINDDEKTKDIFLTILNRWVKKTTSRHDQSTLSLGEEDDINGNVMVLIDLKLLEKMNQEFKTDIIKQTKDVLTVINDLVDFVQFQDDKLKEEEETVDSDDEDEEDEEETASEQKPVELPHISTAFKTILELFSYTLNNSTKNYLLQYKNILSSIDEKLMKFINNVPECKTLHENVQSVLNDQQFDKMGPEAELVDEELEKDKETLHRVMMDLNDPLVPIKAHGLVELRQLIKKKSKVIDVDRGVQIHLQFMKNQDPFIYMNAIKGFASLIQLETDKTMNVLLEFYRDDKSRNKLDDILKVGEIFINYVQYENKLLGSHYANLLVDVCLDKIKTHNGLDNRIRMSSMSILGIILQVNAIGVQSRVNEMVDCAVGILHLETGEDEAIMRRAAVHLIHDLFSNDGISSNLSAEYGPERLKTLLEYTRTKIRMI</sequence>
<dbReference type="OMA" id="KRAYGAP"/>
<dbReference type="HOGENOM" id="CLU_006300_1_0_1"/>
<evidence type="ECO:0000256" key="2">
    <source>
        <dbReference type="SAM" id="MobiDB-lite"/>
    </source>
</evidence>
<dbReference type="GO" id="GO:0009306">
    <property type="term" value="P:protein secretion"/>
    <property type="evidence" value="ECO:0007669"/>
    <property type="project" value="TreeGrafter"/>
</dbReference>
<dbReference type="Pfam" id="PF10363">
    <property type="entry name" value="RTP1_C1"/>
    <property type="match status" value="1"/>
</dbReference>
<dbReference type="KEGG" id="ndi:NDAI_0I01020"/>
<dbReference type="PANTHER" id="PTHR20959:SF1">
    <property type="entry name" value="TRANSPORT AND GOLGI ORGANIZATION PROTEIN 6 HOMOLOG"/>
    <property type="match status" value="1"/>
</dbReference>
<feature type="compositionally biased region" description="Acidic residues" evidence="2">
    <location>
        <begin position="621"/>
        <end position="639"/>
    </location>
</feature>
<feature type="region of interest" description="Disordered" evidence="2">
    <location>
        <begin position="618"/>
        <end position="644"/>
    </location>
</feature>
<reference evidence="4 5" key="1">
    <citation type="journal article" date="2011" name="Proc. Natl. Acad. Sci. U.S.A.">
        <title>Evolutionary erosion of yeast sex chromosomes by mating-type switching accidents.</title>
        <authorList>
            <person name="Gordon J.L."/>
            <person name="Armisen D."/>
            <person name="Proux-Wera E."/>
            <person name="Oheigeartaigh S.S."/>
            <person name="Byrne K.P."/>
            <person name="Wolfe K.H."/>
        </authorList>
    </citation>
    <scope>NUCLEOTIDE SEQUENCE [LARGE SCALE GENOMIC DNA]</scope>
    <source>
        <strain evidence="5">ATCC 10597 / BCRC 20456 / CBS 421 / NBRC 0211 / NRRL Y-12639</strain>
    </source>
</reference>
<dbReference type="eggNOG" id="KOG4653">
    <property type="taxonomic scope" value="Eukaryota"/>
</dbReference>